<evidence type="ECO:0000313" key="3">
    <source>
        <dbReference type="EMBL" id="MDL5159272.1"/>
    </source>
</evidence>
<accession>A0ABT7MHC1</accession>
<dbReference type="Pfam" id="PF01381">
    <property type="entry name" value="HTH_3"/>
    <property type="match status" value="1"/>
</dbReference>
<sequence>MGYARSVIGQSIAAARRAAGLTQAELARRVGTSRETLSAYEHDRKSPTLDTVTRLLEALDHEVRLVPRPRFVSVEVPRGRPASVPTVLPRLDVRRALATVTLPLHLDWSPSPRAFDLSDRHQRARAYEIILREGLPEDVLAYVDGVLLCEVWPDLVLPRPIRAAWEAVFEQAGEAA</sequence>
<dbReference type="Gene3D" id="1.10.260.40">
    <property type="entry name" value="lambda repressor-like DNA-binding domains"/>
    <property type="match status" value="1"/>
</dbReference>
<proteinExistence type="predicted"/>
<dbReference type="PANTHER" id="PTHR46797">
    <property type="entry name" value="HTH-TYPE TRANSCRIPTIONAL REGULATOR"/>
    <property type="match status" value="1"/>
</dbReference>
<dbReference type="RefSeq" id="WP_286056211.1">
    <property type="nucleotide sequence ID" value="NZ_JASVWF010000007.1"/>
</dbReference>
<keyword evidence="4" id="KW-1185">Reference proteome</keyword>
<reference evidence="3 4" key="1">
    <citation type="submission" date="2023-06" db="EMBL/GenBank/DDBJ databases">
        <title>Actinomycetospora Odt1-22.</title>
        <authorList>
            <person name="Supong K."/>
        </authorList>
    </citation>
    <scope>NUCLEOTIDE SEQUENCE [LARGE SCALE GENOMIC DNA]</scope>
    <source>
        <strain evidence="3 4">Odt1-22</strain>
    </source>
</reference>
<dbReference type="InterPro" id="IPR001387">
    <property type="entry name" value="Cro/C1-type_HTH"/>
</dbReference>
<name>A0ABT7MHC1_9PSEU</name>
<evidence type="ECO:0000256" key="1">
    <source>
        <dbReference type="ARBA" id="ARBA00023125"/>
    </source>
</evidence>
<dbReference type="CDD" id="cd00093">
    <property type="entry name" value="HTH_XRE"/>
    <property type="match status" value="1"/>
</dbReference>
<dbReference type="SUPFAM" id="SSF47413">
    <property type="entry name" value="lambda repressor-like DNA-binding domains"/>
    <property type="match status" value="1"/>
</dbReference>
<organism evidence="3 4">
    <name type="scientific">Actinomycetospora termitidis</name>
    <dbReference type="NCBI Taxonomy" id="3053470"/>
    <lineage>
        <taxon>Bacteria</taxon>
        <taxon>Bacillati</taxon>
        <taxon>Actinomycetota</taxon>
        <taxon>Actinomycetes</taxon>
        <taxon>Pseudonocardiales</taxon>
        <taxon>Pseudonocardiaceae</taxon>
        <taxon>Actinomycetospora</taxon>
    </lineage>
</organism>
<evidence type="ECO:0000313" key="4">
    <source>
        <dbReference type="Proteomes" id="UP001231924"/>
    </source>
</evidence>
<dbReference type="SMART" id="SM00530">
    <property type="entry name" value="HTH_XRE"/>
    <property type="match status" value="1"/>
</dbReference>
<dbReference type="EMBL" id="JASVWF010000007">
    <property type="protein sequence ID" value="MDL5159272.1"/>
    <property type="molecule type" value="Genomic_DNA"/>
</dbReference>
<dbReference type="PROSITE" id="PS50943">
    <property type="entry name" value="HTH_CROC1"/>
    <property type="match status" value="1"/>
</dbReference>
<gene>
    <name evidence="3" type="ORF">QRT03_25120</name>
</gene>
<dbReference type="InterPro" id="IPR010982">
    <property type="entry name" value="Lambda_DNA-bd_dom_sf"/>
</dbReference>
<evidence type="ECO:0000259" key="2">
    <source>
        <dbReference type="PROSITE" id="PS50943"/>
    </source>
</evidence>
<dbReference type="InterPro" id="IPR050807">
    <property type="entry name" value="TransReg_Diox_bact_type"/>
</dbReference>
<dbReference type="Proteomes" id="UP001231924">
    <property type="component" value="Unassembled WGS sequence"/>
</dbReference>
<comment type="caution">
    <text evidence="3">The sequence shown here is derived from an EMBL/GenBank/DDBJ whole genome shotgun (WGS) entry which is preliminary data.</text>
</comment>
<dbReference type="PANTHER" id="PTHR46797:SF1">
    <property type="entry name" value="METHYLPHOSPHONATE SYNTHASE"/>
    <property type="match status" value="1"/>
</dbReference>
<protein>
    <submittedName>
        <fullName evidence="3">Helix-turn-helix transcriptional regulator</fullName>
    </submittedName>
</protein>
<keyword evidence="1" id="KW-0238">DNA-binding</keyword>
<feature type="domain" description="HTH cro/C1-type" evidence="2">
    <location>
        <begin position="12"/>
        <end position="66"/>
    </location>
</feature>